<sequence>MDLARGIKNAALVLLLAAAPVSAVPRLDLSSYPKVAAGDRRWVIQLPGVLPLNPDSTMSSNSADWRVQLLVGQMVQLDCNRQMFGGKLRAVKPAQKGGPVIYRVTDVGQLASTRMACPADQPRRLGFVPMAGKAFVVPYNASRPIVVDAPRPLELRWRLWKAESLERPAQLQ</sequence>
<dbReference type="AlphaFoldDB" id="A0A2P7MX13"/>
<evidence type="ECO:0000313" key="4">
    <source>
        <dbReference type="Proteomes" id="UP000243002"/>
    </source>
</evidence>
<dbReference type="Proteomes" id="UP000243002">
    <property type="component" value="Unassembled WGS sequence"/>
</dbReference>
<evidence type="ECO:0000256" key="2">
    <source>
        <dbReference type="SAM" id="SignalP"/>
    </source>
</evidence>
<reference evidence="3 4" key="1">
    <citation type="journal article" date="2018" name="Environ. Microbiol.">
        <title>Ecological and genomic features of two widespread freshwater picocyanobacteria.</title>
        <authorList>
            <person name="Cabello-Yeves P.J."/>
            <person name="Picazo A."/>
            <person name="Camacho A."/>
            <person name="Callieri C."/>
            <person name="Rosselli R."/>
            <person name="Roda-Garcia J.J."/>
            <person name="Coutinho F.H."/>
            <person name="Rodriguez-Valera F."/>
        </authorList>
    </citation>
    <scope>NUCLEOTIDE SEQUENCE [LARGE SCALE GENOMIC DNA]</scope>
    <source>
        <strain evidence="3 4">Tous</strain>
    </source>
</reference>
<dbReference type="RefSeq" id="WP_106502645.1">
    <property type="nucleotide sequence ID" value="NZ_PXXO01000006.1"/>
</dbReference>
<dbReference type="OrthoDB" id="997196at2"/>
<comment type="caution">
    <text evidence="3">The sequence shown here is derived from an EMBL/GenBank/DDBJ whole genome shotgun (WGS) entry which is preliminary data.</text>
</comment>
<dbReference type="EMBL" id="PXXO01000006">
    <property type="protein sequence ID" value="PSJ05711.1"/>
    <property type="molecule type" value="Genomic_DNA"/>
</dbReference>
<dbReference type="Pfam" id="PF03974">
    <property type="entry name" value="Ecotin"/>
    <property type="match status" value="1"/>
</dbReference>
<dbReference type="PANTHER" id="PTHR35890">
    <property type="match status" value="1"/>
</dbReference>
<proteinExistence type="inferred from homology"/>
<name>A0A2P7MX13_9CYAN</name>
<accession>A0A2P7MX13</accession>
<dbReference type="InterPro" id="IPR005658">
    <property type="entry name" value="Prot_inh_ecotin"/>
</dbReference>
<dbReference type="GO" id="GO:0004867">
    <property type="term" value="F:serine-type endopeptidase inhibitor activity"/>
    <property type="evidence" value="ECO:0007669"/>
    <property type="project" value="InterPro"/>
</dbReference>
<keyword evidence="4" id="KW-1185">Reference proteome</keyword>
<evidence type="ECO:0000256" key="1">
    <source>
        <dbReference type="ARBA" id="ARBA00010558"/>
    </source>
</evidence>
<dbReference type="PANTHER" id="PTHR35890:SF3">
    <property type="entry name" value="ECOTIN"/>
    <property type="match status" value="1"/>
</dbReference>
<feature type="signal peptide" evidence="2">
    <location>
        <begin position="1"/>
        <end position="23"/>
    </location>
</feature>
<organism evidence="3 4">
    <name type="scientific">Cyanobium usitatum str. Tous</name>
    <dbReference type="NCBI Taxonomy" id="2116684"/>
    <lineage>
        <taxon>Bacteria</taxon>
        <taxon>Bacillati</taxon>
        <taxon>Cyanobacteriota</taxon>
        <taxon>Cyanophyceae</taxon>
        <taxon>Synechococcales</taxon>
        <taxon>Prochlorococcaceae</taxon>
        <taxon>Cyanobium</taxon>
    </lineage>
</organism>
<comment type="similarity">
    <text evidence="1">Belongs to the protease inhibitor I11 (ecotin) family.</text>
</comment>
<dbReference type="Gene3D" id="2.60.40.550">
    <property type="entry name" value="Ecotin"/>
    <property type="match status" value="1"/>
</dbReference>
<protein>
    <submittedName>
        <fullName evidence="3">Ecotin</fullName>
    </submittedName>
</protein>
<dbReference type="SUPFAM" id="SSF49772">
    <property type="entry name" value="Ecotin, trypsin inhibitor"/>
    <property type="match status" value="1"/>
</dbReference>
<evidence type="ECO:0000313" key="3">
    <source>
        <dbReference type="EMBL" id="PSJ05711.1"/>
    </source>
</evidence>
<feature type="chain" id="PRO_5015172065" evidence="2">
    <location>
        <begin position="24"/>
        <end position="172"/>
    </location>
</feature>
<keyword evidence="2" id="KW-0732">Signal</keyword>
<gene>
    <name evidence="3" type="ORF">C7K55_06655</name>
</gene>
<dbReference type="InterPro" id="IPR036198">
    <property type="entry name" value="Ecotin_sf"/>
</dbReference>